<sequence>MRLSGLLGSQQETLPGITGTARLQRRDGTLPQRVAARDIVFLDRVDLDRRTAETLVAYEVSAVINASSSISGKYPNLGPEVLLAAGVKLIDDVGSEALRRIRDGATVRLHSGGVFLSGKRGEELVVHGSEQDAETVAARMSEAKSAMSARIEEFSTNTVEFLRRERMLVLDGIGVPEVRVGMSGRHVLVLAPGDGHETELERLRRYVREYCPVLIGVSEGADTLRAHGLKPDVILGDPTPLSERTLREATEVVIPAGSDGHAPGTARIQELGIGAVTFPAGGNPEDLALLLADVHGAALVVTAGSRASLEEFLDRERGLSNPSTFLTRMRLAGKVVDGSAALEFERSRLSNVVFLVLALGVLLVGLLALAASGIGSPHLTVLGGFAEAVLEFCTGMITQ</sequence>
<dbReference type="RefSeq" id="WP_179537321.1">
    <property type="nucleotide sequence ID" value="NZ_JACBYW010000011.1"/>
</dbReference>
<name>A0A852Z4D1_9ACTN</name>
<dbReference type="Proteomes" id="UP000548304">
    <property type="component" value="Unassembled WGS sequence"/>
</dbReference>
<dbReference type="InterPro" id="IPR047795">
    <property type="entry name" value="Put_SteA-like"/>
</dbReference>
<evidence type="ECO:0000256" key="2">
    <source>
        <dbReference type="ARBA" id="ARBA00022741"/>
    </source>
</evidence>
<dbReference type="InterPro" id="IPR036759">
    <property type="entry name" value="TPK_catalytic_sf"/>
</dbReference>
<evidence type="ECO:0000313" key="7">
    <source>
        <dbReference type="Proteomes" id="UP000548304"/>
    </source>
</evidence>
<evidence type="ECO:0000256" key="5">
    <source>
        <dbReference type="SAM" id="Phobius"/>
    </source>
</evidence>
<dbReference type="EMBL" id="JACBYW010000011">
    <property type="protein sequence ID" value="NYH81020.1"/>
    <property type="molecule type" value="Genomic_DNA"/>
</dbReference>
<keyword evidence="7" id="KW-1185">Reference proteome</keyword>
<keyword evidence="4" id="KW-0067">ATP-binding</keyword>
<accession>A0A852Z4D1</accession>
<reference evidence="6 7" key="1">
    <citation type="submission" date="2020-07" db="EMBL/GenBank/DDBJ databases">
        <title>Genomic Encyclopedia of Type Strains, Phase III (KMG-III): the genomes of soil and plant-associated and newly described type strains.</title>
        <authorList>
            <person name="Whitman W."/>
        </authorList>
    </citation>
    <scope>NUCLEOTIDE SEQUENCE [LARGE SCALE GENOMIC DNA]</scope>
    <source>
        <strain evidence="6 7">CECT 8576</strain>
    </source>
</reference>
<evidence type="ECO:0000256" key="4">
    <source>
        <dbReference type="ARBA" id="ARBA00022840"/>
    </source>
</evidence>
<keyword evidence="3" id="KW-0418">Kinase</keyword>
<gene>
    <name evidence="6" type="ORF">FHR84_004393</name>
</gene>
<dbReference type="GO" id="GO:0004788">
    <property type="term" value="F:thiamine diphosphokinase activity"/>
    <property type="evidence" value="ECO:0007669"/>
    <property type="project" value="InterPro"/>
</dbReference>
<evidence type="ECO:0000256" key="1">
    <source>
        <dbReference type="ARBA" id="ARBA00022679"/>
    </source>
</evidence>
<keyword evidence="5" id="KW-0472">Membrane</keyword>
<feature type="transmembrane region" description="Helical" evidence="5">
    <location>
        <begin position="352"/>
        <end position="374"/>
    </location>
</feature>
<organism evidence="6 7">
    <name type="scientific">Actinopolyspora biskrensis</name>
    <dbReference type="NCBI Taxonomy" id="1470178"/>
    <lineage>
        <taxon>Bacteria</taxon>
        <taxon>Bacillati</taxon>
        <taxon>Actinomycetota</taxon>
        <taxon>Actinomycetes</taxon>
        <taxon>Actinopolysporales</taxon>
        <taxon>Actinopolysporaceae</taxon>
        <taxon>Actinopolyspora</taxon>
    </lineage>
</organism>
<keyword evidence="1" id="KW-0808">Transferase</keyword>
<dbReference type="AlphaFoldDB" id="A0A852Z4D1"/>
<dbReference type="GO" id="GO:0016301">
    <property type="term" value="F:kinase activity"/>
    <property type="evidence" value="ECO:0007669"/>
    <property type="project" value="UniProtKB-KW"/>
</dbReference>
<dbReference type="GO" id="GO:0005524">
    <property type="term" value="F:ATP binding"/>
    <property type="evidence" value="ECO:0007669"/>
    <property type="project" value="UniProtKB-KW"/>
</dbReference>
<dbReference type="GO" id="GO:0009229">
    <property type="term" value="P:thiamine diphosphate biosynthetic process"/>
    <property type="evidence" value="ECO:0007669"/>
    <property type="project" value="InterPro"/>
</dbReference>
<evidence type="ECO:0000313" key="6">
    <source>
        <dbReference type="EMBL" id="NYH81020.1"/>
    </source>
</evidence>
<keyword evidence="2" id="KW-0547">Nucleotide-binding</keyword>
<dbReference type="NCBIfam" id="NF040608">
    <property type="entry name" value="division_SteA"/>
    <property type="match status" value="1"/>
</dbReference>
<dbReference type="SUPFAM" id="SSF63999">
    <property type="entry name" value="Thiamin pyrophosphokinase, catalytic domain"/>
    <property type="match status" value="1"/>
</dbReference>
<proteinExistence type="predicted"/>
<keyword evidence="5" id="KW-0812">Transmembrane</keyword>
<keyword evidence="5" id="KW-1133">Transmembrane helix</keyword>
<protein>
    <submittedName>
        <fullName evidence="6">Putative membrane-anchored protein</fullName>
    </submittedName>
</protein>
<evidence type="ECO:0000256" key="3">
    <source>
        <dbReference type="ARBA" id="ARBA00022777"/>
    </source>
</evidence>
<comment type="caution">
    <text evidence="6">The sequence shown here is derived from an EMBL/GenBank/DDBJ whole genome shotgun (WGS) entry which is preliminary data.</text>
</comment>